<dbReference type="GeneID" id="115963737"/>
<dbReference type="PROSITE" id="PS51733">
    <property type="entry name" value="BPL_LPL_CATALYTIC"/>
    <property type="match status" value="1"/>
</dbReference>
<dbReference type="InterPro" id="IPR053264">
    <property type="entry name" value="Lipoate-ligase_2_inactive"/>
</dbReference>
<accession>A0A7N2MQD8</accession>
<evidence type="ECO:0000313" key="2">
    <source>
        <dbReference type="EnsemblPlants" id="QL10p017218:mrna"/>
    </source>
</evidence>
<dbReference type="InterPro" id="IPR004143">
    <property type="entry name" value="BPL_LPL_catalytic"/>
</dbReference>
<dbReference type="Proteomes" id="UP000594261">
    <property type="component" value="Chromosome 10"/>
</dbReference>
<dbReference type="Gene3D" id="3.30.930.10">
    <property type="entry name" value="Bira Bifunctional Protein, Domain 2"/>
    <property type="match status" value="1"/>
</dbReference>
<organism evidence="2 3">
    <name type="scientific">Quercus lobata</name>
    <name type="common">Valley oak</name>
    <dbReference type="NCBI Taxonomy" id="97700"/>
    <lineage>
        <taxon>Eukaryota</taxon>
        <taxon>Viridiplantae</taxon>
        <taxon>Streptophyta</taxon>
        <taxon>Embryophyta</taxon>
        <taxon>Tracheophyta</taxon>
        <taxon>Spermatophyta</taxon>
        <taxon>Magnoliopsida</taxon>
        <taxon>eudicotyledons</taxon>
        <taxon>Gunneridae</taxon>
        <taxon>Pentapetalae</taxon>
        <taxon>rosids</taxon>
        <taxon>fabids</taxon>
        <taxon>Fagales</taxon>
        <taxon>Fagaceae</taxon>
        <taxon>Quercus</taxon>
    </lineage>
</organism>
<dbReference type="FunCoup" id="A0A7N2MQD8">
    <property type="interactions" value="185"/>
</dbReference>
<evidence type="ECO:0000259" key="1">
    <source>
        <dbReference type="PROSITE" id="PS51733"/>
    </source>
</evidence>
<reference evidence="2" key="2">
    <citation type="submission" date="2021-01" db="UniProtKB">
        <authorList>
            <consortium name="EnsemblPlants"/>
        </authorList>
    </citation>
    <scope>IDENTIFICATION</scope>
</reference>
<feature type="domain" description="BPL/LPL catalytic" evidence="1">
    <location>
        <begin position="37"/>
        <end position="223"/>
    </location>
</feature>
<sequence>MGIPGKIGVPMMNLVRLKGVPILQQLHLEERLLRTSSHNWCIINDGTNQPTIVMGVSGKPAELLEIESVLCDQIPVVRRFTGGGTVLVDPGTIFVTFICNKDAVAGVQPYPQPIMSWSGALYNKVFQGIGDFHLRENDYVFGDRKFGGNAQSITKNRWIHHTSFLWDYEVRNMANLKLPARVPEYRLARGHLEFICRMKDYLPRSVFIDRTIEATKTHFSLRSTDLEAIETSANTKFCPSTRLLTMQELETAAKFASQSKVSLSQSFSL</sequence>
<name>A0A7N2MQD8_QUELO</name>
<gene>
    <name evidence="2" type="primary">LOC115963737</name>
</gene>
<keyword evidence="3" id="KW-1185">Reference proteome</keyword>
<protein>
    <recommendedName>
        <fullName evidence="1">BPL/LPL catalytic domain-containing protein</fullName>
    </recommendedName>
</protein>
<dbReference type="FunFam" id="3.30.930.10:FF:000077">
    <property type="entry name" value="Putative lipoate-protein ligase A"/>
    <property type="match status" value="1"/>
</dbReference>
<dbReference type="KEGG" id="qlo:115963737"/>
<dbReference type="PANTHER" id="PTHR43506">
    <property type="entry name" value="BIOTIN/LIPOATE A/B PROTEIN LIGASE FAMILY"/>
    <property type="match status" value="1"/>
</dbReference>
<dbReference type="Pfam" id="PF21948">
    <property type="entry name" value="LplA-B_cat"/>
    <property type="match status" value="1"/>
</dbReference>
<dbReference type="PANTHER" id="PTHR43506:SF1">
    <property type="entry name" value="BPL_LPL CATALYTIC DOMAIN-CONTAINING PROTEIN"/>
    <property type="match status" value="1"/>
</dbReference>
<dbReference type="SUPFAM" id="SSF55681">
    <property type="entry name" value="Class II aaRS and biotin synthetases"/>
    <property type="match status" value="1"/>
</dbReference>
<dbReference type="RefSeq" id="XP_030938735.1">
    <property type="nucleotide sequence ID" value="XM_031082875.1"/>
</dbReference>
<dbReference type="OMA" id="ERETHPR"/>
<dbReference type="CDD" id="cd16443">
    <property type="entry name" value="LplA"/>
    <property type="match status" value="1"/>
</dbReference>
<dbReference type="OrthoDB" id="201621at2759"/>
<dbReference type="InParanoid" id="A0A7N2MQD8"/>
<reference evidence="2 3" key="1">
    <citation type="journal article" date="2016" name="G3 (Bethesda)">
        <title>First Draft Assembly and Annotation of the Genome of a California Endemic Oak Quercus lobata Nee (Fagaceae).</title>
        <authorList>
            <person name="Sork V.L."/>
            <person name="Fitz-Gibbon S.T."/>
            <person name="Puiu D."/>
            <person name="Crepeau M."/>
            <person name="Gugger P.F."/>
            <person name="Sherman R."/>
            <person name="Stevens K."/>
            <person name="Langley C.H."/>
            <person name="Pellegrini M."/>
            <person name="Salzberg S.L."/>
        </authorList>
    </citation>
    <scope>NUCLEOTIDE SEQUENCE [LARGE SCALE GENOMIC DNA]</scope>
    <source>
        <strain evidence="2 3">cv. SW786</strain>
    </source>
</reference>
<dbReference type="AlphaFoldDB" id="A0A7N2MQD8"/>
<dbReference type="Gramene" id="QL10p017218:mrna">
    <property type="protein sequence ID" value="QL10p017218:mrna"/>
    <property type="gene ID" value="QL10p017218"/>
</dbReference>
<dbReference type="EnsemblPlants" id="QL10p017218:mrna">
    <property type="protein sequence ID" value="QL10p017218:mrna"/>
    <property type="gene ID" value="QL10p017218"/>
</dbReference>
<dbReference type="EMBL" id="LRBV02000010">
    <property type="status" value="NOT_ANNOTATED_CDS"/>
    <property type="molecule type" value="Genomic_DNA"/>
</dbReference>
<proteinExistence type="predicted"/>
<evidence type="ECO:0000313" key="3">
    <source>
        <dbReference type="Proteomes" id="UP000594261"/>
    </source>
</evidence>
<dbReference type="InterPro" id="IPR045864">
    <property type="entry name" value="aa-tRNA-synth_II/BPL/LPL"/>
</dbReference>